<evidence type="ECO:0000256" key="1">
    <source>
        <dbReference type="SAM" id="SignalP"/>
    </source>
</evidence>
<comment type="caution">
    <text evidence="2">The sequence shown here is derived from an EMBL/GenBank/DDBJ whole genome shotgun (WGS) entry which is preliminary data.</text>
</comment>
<sequence length="116" mass="13369">MFHYKFSLCFLILLSVAISLGVPVSSSGYDTVPVITIRNSKEMPGSMKTEAKEVLTRAFQDGYEDPLEYLGKHFQENYPKYDWHVVDFNGYYVHSIKSISFNVGDEKYYLLFSTSK</sequence>
<name>A0A8K0D806_IGNLU</name>
<dbReference type="AlphaFoldDB" id="A0A8K0D806"/>
<evidence type="ECO:0000313" key="3">
    <source>
        <dbReference type="Proteomes" id="UP000801492"/>
    </source>
</evidence>
<dbReference type="OrthoDB" id="10341558at2759"/>
<keyword evidence="3" id="KW-1185">Reference proteome</keyword>
<dbReference type="Proteomes" id="UP000801492">
    <property type="component" value="Unassembled WGS sequence"/>
</dbReference>
<proteinExistence type="predicted"/>
<keyword evidence="1" id="KW-0732">Signal</keyword>
<dbReference type="EMBL" id="VTPC01001765">
    <property type="protein sequence ID" value="KAF2901235.1"/>
    <property type="molecule type" value="Genomic_DNA"/>
</dbReference>
<organism evidence="2 3">
    <name type="scientific">Ignelater luminosus</name>
    <name type="common">Cucubano</name>
    <name type="synonym">Pyrophorus luminosus</name>
    <dbReference type="NCBI Taxonomy" id="2038154"/>
    <lineage>
        <taxon>Eukaryota</taxon>
        <taxon>Metazoa</taxon>
        <taxon>Ecdysozoa</taxon>
        <taxon>Arthropoda</taxon>
        <taxon>Hexapoda</taxon>
        <taxon>Insecta</taxon>
        <taxon>Pterygota</taxon>
        <taxon>Neoptera</taxon>
        <taxon>Endopterygota</taxon>
        <taxon>Coleoptera</taxon>
        <taxon>Polyphaga</taxon>
        <taxon>Elateriformia</taxon>
        <taxon>Elateroidea</taxon>
        <taxon>Elateridae</taxon>
        <taxon>Agrypninae</taxon>
        <taxon>Pyrophorini</taxon>
        <taxon>Ignelater</taxon>
    </lineage>
</organism>
<gene>
    <name evidence="2" type="ORF">ILUMI_04948</name>
</gene>
<evidence type="ECO:0008006" key="4">
    <source>
        <dbReference type="Google" id="ProtNLM"/>
    </source>
</evidence>
<feature type="signal peptide" evidence="1">
    <location>
        <begin position="1"/>
        <end position="21"/>
    </location>
</feature>
<feature type="chain" id="PRO_5035448412" description="DUF4430 domain-containing protein" evidence="1">
    <location>
        <begin position="22"/>
        <end position="116"/>
    </location>
</feature>
<accession>A0A8K0D806</accession>
<evidence type="ECO:0000313" key="2">
    <source>
        <dbReference type="EMBL" id="KAF2901235.1"/>
    </source>
</evidence>
<reference evidence="2" key="1">
    <citation type="submission" date="2019-08" db="EMBL/GenBank/DDBJ databases">
        <title>The genome of the North American firefly Photinus pyralis.</title>
        <authorList>
            <consortium name="Photinus pyralis genome working group"/>
            <person name="Fallon T.R."/>
            <person name="Sander Lower S.E."/>
            <person name="Weng J.-K."/>
        </authorList>
    </citation>
    <scope>NUCLEOTIDE SEQUENCE</scope>
    <source>
        <strain evidence="2">TRF0915ILg1</strain>
        <tissue evidence="2">Whole body</tissue>
    </source>
</reference>
<protein>
    <recommendedName>
        <fullName evidence="4">DUF4430 domain-containing protein</fullName>
    </recommendedName>
</protein>